<comment type="catalytic activity">
    <reaction evidence="1">
        <text>a 4-O-methyl-thymidine in DNA + L-cysteinyl-[protein] = a thymidine in DNA + S-methyl-L-cysteinyl-[protein]</text>
        <dbReference type="Rhea" id="RHEA:53428"/>
        <dbReference type="Rhea" id="RHEA-COMP:10131"/>
        <dbReference type="Rhea" id="RHEA-COMP:10132"/>
        <dbReference type="Rhea" id="RHEA-COMP:13555"/>
        <dbReference type="Rhea" id="RHEA-COMP:13556"/>
        <dbReference type="ChEBI" id="CHEBI:29950"/>
        <dbReference type="ChEBI" id="CHEBI:82612"/>
        <dbReference type="ChEBI" id="CHEBI:137386"/>
        <dbReference type="ChEBI" id="CHEBI:137387"/>
        <dbReference type="EC" id="2.1.1.63"/>
    </reaction>
</comment>
<accession>A0A1X6YWC6</accession>
<keyword evidence="7" id="KW-0234">DNA repair</keyword>
<dbReference type="Pfam" id="PF02870">
    <property type="entry name" value="Methyltransf_1N"/>
    <property type="match status" value="1"/>
</dbReference>
<protein>
    <recommendedName>
        <fullName evidence="3">methylated-DNA--[protein]-cysteine S-methyltransferase</fullName>
        <ecNumber evidence="3">2.1.1.63</ecNumber>
    </recommendedName>
</protein>
<dbReference type="Gene3D" id="1.10.10.10">
    <property type="entry name" value="Winged helix-like DNA-binding domain superfamily/Winged helix DNA-binding domain"/>
    <property type="match status" value="1"/>
</dbReference>
<evidence type="ECO:0000256" key="5">
    <source>
        <dbReference type="ARBA" id="ARBA00022679"/>
    </source>
</evidence>
<comment type="similarity">
    <text evidence="2">Belongs to the MGMT family.</text>
</comment>
<sequence>METLRASFESPLGLVSVDSRDGKITGLYWGQKAKLGNDCTPVLVEAQRQLEAYFNGELMVFELPLHVNGSDFQRAVCDAMLAIPLGETRTYGDLAHDLDASAQAVGNACGGNPIPIIIPCHRVLGATSLGGFSGAGGVESKVWLLKHEKAAGLLI</sequence>
<dbReference type="PROSITE" id="PS00374">
    <property type="entry name" value="MGMT"/>
    <property type="match status" value="1"/>
</dbReference>
<evidence type="ECO:0000313" key="11">
    <source>
        <dbReference type="EMBL" id="SLN32472.1"/>
    </source>
</evidence>
<organism evidence="11 12">
    <name type="scientific">Roseovarius albus</name>
    <dbReference type="NCBI Taxonomy" id="1247867"/>
    <lineage>
        <taxon>Bacteria</taxon>
        <taxon>Pseudomonadati</taxon>
        <taxon>Pseudomonadota</taxon>
        <taxon>Alphaproteobacteria</taxon>
        <taxon>Rhodobacterales</taxon>
        <taxon>Roseobacteraceae</taxon>
        <taxon>Roseovarius</taxon>
    </lineage>
</organism>
<dbReference type="InterPro" id="IPR001497">
    <property type="entry name" value="MethylDNA_cys_MeTrfase_AS"/>
</dbReference>
<evidence type="ECO:0000259" key="9">
    <source>
        <dbReference type="Pfam" id="PF01035"/>
    </source>
</evidence>
<dbReference type="SUPFAM" id="SSF53155">
    <property type="entry name" value="Methylated DNA-protein cysteine methyltransferase domain"/>
    <property type="match status" value="1"/>
</dbReference>
<comment type="catalytic activity">
    <reaction evidence="8">
        <text>a 6-O-methyl-2'-deoxyguanosine in DNA + L-cysteinyl-[protein] = S-methyl-L-cysteinyl-[protein] + a 2'-deoxyguanosine in DNA</text>
        <dbReference type="Rhea" id="RHEA:24000"/>
        <dbReference type="Rhea" id="RHEA-COMP:10131"/>
        <dbReference type="Rhea" id="RHEA-COMP:10132"/>
        <dbReference type="Rhea" id="RHEA-COMP:11367"/>
        <dbReference type="Rhea" id="RHEA-COMP:11368"/>
        <dbReference type="ChEBI" id="CHEBI:29950"/>
        <dbReference type="ChEBI" id="CHEBI:82612"/>
        <dbReference type="ChEBI" id="CHEBI:85445"/>
        <dbReference type="ChEBI" id="CHEBI:85448"/>
        <dbReference type="EC" id="2.1.1.63"/>
    </reaction>
</comment>
<evidence type="ECO:0000256" key="7">
    <source>
        <dbReference type="ARBA" id="ARBA00023204"/>
    </source>
</evidence>
<name>A0A1X6YWC6_9RHOB</name>
<dbReference type="InterPro" id="IPR036631">
    <property type="entry name" value="MGMT_N_sf"/>
</dbReference>
<dbReference type="Gene3D" id="3.30.160.70">
    <property type="entry name" value="Methylated DNA-protein cysteine methyltransferase domain"/>
    <property type="match status" value="1"/>
</dbReference>
<dbReference type="InterPro" id="IPR014048">
    <property type="entry name" value="MethylDNA_cys_MeTrfase_DNA-bd"/>
</dbReference>
<evidence type="ECO:0000256" key="2">
    <source>
        <dbReference type="ARBA" id="ARBA00008711"/>
    </source>
</evidence>
<dbReference type="GO" id="GO:0003908">
    <property type="term" value="F:methylated-DNA-[protein]-cysteine S-methyltransferase activity"/>
    <property type="evidence" value="ECO:0007669"/>
    <property type="project" value="UniProtKB-EC"/>
</dbReference>
<feature type="domain" description="Methylated-DNA-[protein]-cysteine S-methyltransferase DNA binding" evidence="9">
    <location>
        <begin position="71"/>
        <end position="149"/>
    </location>
</feature>
<evidence type="ECO:0000256" key="4">
    <source>
        <dbReference type="ARBA" id="ARBA00022603"/>
    </source>
</evidence>
<evidence type="ECO:0000256" key="6">
    <source>
        <dbReference type="ARBA" id="ARBA00022763"/>
    </source>
</evidence>
<dbReference type="InterPro" id="IPR008332">
    <property type="entry name" value="MethylG_MeTrfase_N"/>
</dbReference>
<dbReference type="NCBIfam" id="TIGR00589">
    <property type="entry name" value="ogt"/>
    <property type="match status" value="1"/>
</dbReference>
<gene>
    <name evidence="11" type="primary">ogt</name>
    <name evidence="11" type="ORF">ROA7450_01484</name>
</gene>
<evidence type="ECO:0000256" key="3">
    <source>
        <dbReference type="ARBA" id="ARBA00011918"/>
    </source>
</evidence>
<dbReference type="Pfam" id="PF01035">
    <property type="entry name" value="DNA_binding_1"/>
    <property type="match status" value="1"/>
</dbReference>
<dbReference type="Proteomes" id="UP000193061">
    <property type="component" value="Unassembled WGS sequence"/>
</dbReference>
<dbReference type="AlphaFoldDB" id="A0A1X6YWC6"/>
<dbReference type="PANTHER" id="PTHR10815">
    <property type="entry name" value="METHYLATED-DNA--PROTEIN-CYSTEINE METHYLTRANSFERASE"/>
    <property type="match status" value="1"/>
</dbReference>
<dbReference type="FunFam" id="1.10.10.10:FF:000214">
    <property type="entry name" value="Methylated-DNA--protein-cysteine methyltransferase"/>
    <property type="match status" value="1"/>
</dbReference>
<dbReference type="SUPFAM" id="SSF46767">
    <property type="entry name" value="Methylated DNA-protein cysteine methyltransferase, C-terminal domain"/>
    <property type="match status" value="1"/>
</dbReference>
<proteinExistence type="inferred from homology"/>
<dbReference type="EMBL" id="FWFX01000003">
    <property type="protein sequence ID" value="SLN32472.1"/>
    <property type="molecule type" value="Genomic_DNA"/>
</dbReference>
<dbReference type="EC" id="2.1.1.63" evidence="3"/>
<feature type="domain" description="Methylguanine DNA methyltransferase ribonuclease-like" evidence="10">
    <location>
        <begin position="6"/>
        <end position="66"/>
    </location>
</feature>
<dbReference type="GO" id="GO:0032259">
    <property type="term" value="P:methylation"/>
    <property type="evidence" value="ECO:0007669"/>
    <property type="project" value="UniProtKB-KW"/>
</dbReference>
<reference evidence="11 12" key="1">
    <citation type="submission" date="2017-03" db="EMBL/GenBank/DDBJ databases">
        <authorList>
            <person name="Afonso C.L."/>
            <person name="Miller P.J."/>
            <person name="Scott M.A."/>
            <person name="Spackman E."/>
            <person name="Goraichik I."/>
            <person name="Dimitrov K.M."/>
            <person name="Suarez D.L."/>
            <person name="Swayne D.E."/>
        </authorList>
    </citation>
    <scope>NUCLEOTIDE SEQUENCE [LARGE SCALE GENOMIC DNA]</scope>
    <source>
        <strain evidence="11 12">CECT 7450</strain>
    </source>
</reference>
<dbReference type="PANTHER" id="PTHR10815:SF13">
    <property type="entry name" value="METHYLATED-DNA--PROTEIN-CYSTEINE METHYLTRANSFERASE"/>
    <property type="match status" value="1"/>
</dbReference>
<dbReference type="GO" id="GO:0006281">
    <property type="term" value="P:DNA repair"/>
    <property type="evidence" value="ECO:0007669"/>
    <property type="project" value="UniProtKB-KW"/>
</dbReference>
<evidence type="ECO:0000313" key="12">
    <source>
        <dbReference type="Proteomes" id="UP000193061"/>
    </source>
</evidence>
<dbReference type="InterPro" id="IPR036388">
    <property type="entry name" value="WH-like_DNA-bd_sf"/>
</dbReference>
<keyword evidence="12" id="KW-1185">Reference proteome</keyword>
<keyword evidence="4 11" id="KW-0489">Methyltransferase</keyword>
<dbReference type="CDD" id="cd06445">
    <property type="entry name" value="ATase"/>
    <property type="match status" value="1"/>
</dbReference>
<keyword evidence="5 11" id="KW-0808">Transferase</keyword>
<dbReference type="InterPro" id="IPR036217">
    <property type="entry name" value="MethylDNA_cys_MeTrfase_DNAb"/>
</dbReference>
<evidence type="ECO:0000256" key="8">
    <source>
        <dbReference type="ARBA" id="ARBA00049348"/>
    </source>
</evidence>
<keyword evidence="6" id="KW-0227">DNA damage</keyword>
<evidence type="ECO:0000256" key="1">
    <source>
        <dbReference type="ARBA" id="ARBA00001286"/>
    </source>
</evidence>
<evidence type="ECO:0000259" key="10">
    <source>
        <dbReference type="Pfam" id="PF02870"/>
    </source>
</evidence>